<organism evidence="2">
    <name type="scientific">marine sediment metagenome</name>
    <dbReference type="NCBI Taxonomy" id="412755"/>
    <lineage>
        <taxon>unclassified sequences</taxon>
        <taxon>metagenomes</taxon>
        <taxon>ecological metagenomes</taxon>
    </lineage>
</organism>
<evidence type="ECO:0000259" key="1">
    <source>
        <dbReference type="Pfam" id="PF01695"/>
    </source>
</evidence>
<feature type="non-terminal residue" evidence="2">
    <location>
        <position position="1"/>
    </location>
</feature>
<name>A0A0F9MY80_9ZZZZ</name>
<gene>
    <name evidence="2" type="ORF">LCGC14_1097920</name>
</gene>
<dbReference type="GO" id="GO:0005524">
    <property type="term" value="F:ATP binding"/>
    <property type="evidence" value="ECO:0007669"/>
    <property type="project" value="InterPro"/>
</dbReference>
<dbReference type="Gene3D" id="3.40.50.300">
    <property type="entry name" value="P-loop containing nucleotide triphosphate hydrolases"/>
    <property type="match status" value="1"/>
</dbReference>
<comment type="caution">
    <text evidence="2">The sequence shown here is derived from an EMBL/GenBank/DDBJ whole genome shotgun (WGS) entry which is preliminary data.</text>
</comment>
<feature type="domain" description="IstB-like ATP-binding" evidence="1">
    <location>
        <begin position="5"/>
        <end position="65"/>
    </location>
</feature>
<accession>A0A0F9MY80</accession>
<dbReference type="InterPro" id="IPR002611">
    <property type="entry name" value="IstB_ATP-bd"/>
</dbReference>
<dbReference type="EMBL" id="LAZR01004927">
    <property type="protein sequence ID" value="KKN04382.1"/>
    <property type="molecule type" value="Genomic_DNA"/>
</dbReference>
<protein>
    <recommendedName>
        <fullName evidence="1">IstB-like ATP-binding domain-containing protein</fullName>
    </recommendedName>
</protein>
<evidence type="ECO:0000313" key="2">
    <source>
        <dbReference type="EMBL" id="KKN04382.1"/>
    </source>
</evidence>
<reference evidence="2" key="1">
    <citation type="journal article" date="2015" name="Nature">
        <title>Complex archaea that bridge the gap between prokaryotes and eukaryotes.</title>
        <authorList>
            <person name="Spang A."/>
            <person name="Saw J.H."/>
            <person name="Jorgensen S.L."/>
            <person name="Zaremba-Niedzwiedzka K."/>
            <person name="Martijn J."/>
            <person name="Lind A.E."/>
            <person name="van Eijk R."/>
            <person name="Schleper C."/>
            <person name="Guy L."/>
            <person name="Ettema T.J."/>
        </authorList>
    </citation>
    <scope>NUCLEOTIDE SEQUENCE</scope>
</reference>
<proteinExistence type="predicted"/>
<dbReference type="Pfam" id="PF01695">
    <property type="entry name" value="IstB_IS21"/>
    <property type="match status" value="1"/>
</dbReference>
<dbReference type="InterPro" id="IPR027417">
    <property type="entry name" value="P-loop_NTPase"/>
</dbReference>
<dbReference type="AlphaFoldDB" id="A0A0F9MY80"/>
<sequence>VTRLTLLQILEDRYGIKSTIITSQLPVAKFWEYIGESSVADAIMDRLAGNAHRFELEGDTLRIKKIS</sequence>